<dbReference type="GO" id="GO:0020037">
    <property type="term" value="F:heme binding"/>
    <property type="evidence" value="ECO:0007669"/>
    <property type="project" value="InterPro"/>
</dbReference>
<dbReference type="AlphaFoldDB" id="A0A9X3EXV7"/>
<reference evidence="1" key="1">
    <citation type="submission" date="2022-11" db="EMBL/GenBank/DDBJ databases">
        <title>Minimal conservation of predation-associated metabolite biosynthetic gene clusters underscores biosynthetic potential of Myxococcota including descriptions for ten novel species: Archangium lansinium sp. nov., Myxococcus landrumus sp. nov., Nannocystis bai.</title>
        <authorList>
            <person name="Ahearne A."/>
            <person name="Stevens C."/>
            <person name="Phillips K."/>
        </authorList>
    </citation>
    <scope>NUCLEOTIDE SEQUENCE</scope>
    <source>
        <strain evidence="1">Na p29</strain>
    </source>
</reference>
<dbReference type="EMBL" id="JAPNKE010000002">
    <property type="protein sequence ID" value="MCY1007971.1"/>
    <property type="molecule type" value="Genomic_DNA"/>
</dbReference>
<dbReference type="InterPro" id="IPR036909">
    <property type="entry name" value="Cyt_c-like_dom_sf"/>
</dbReference>
<organism evidence="1 2">
    <name type="scientific">Nannocystis pusilla</name>
    <dbReference type="NCBI Taxonomy" id="889268"/>
    <lineage>
        <taxon>Bacteria</taxon>
        <taxon>Pseudomonadati</taxon>
        <taxon>Myxococcota</taxon>
        <taxon>Polyangia</taxon>
        <taxon>Nannocystales</taxon>
        <taxon>Nannocystaceae</taxon>
        <taxon>Nannocystis</taxon>
    </lineage>
</organism>
<dbReference type="Proteomes" id="UP001150924">
    <property type="component" value="Unassembled WGS sequence"/>
</dbReference>
<comment type="caution">
    <text evidence="1">The sequence shown here is derived from an EMBL/GenBank/DDBJ whole genome shotgun (WGS) entry which is preliminary data.</text>
</comment>
<keyword evidence="2" id="KW-1185">Reference proteome</keyword>
<sequence length="201" mass="21966">MQRGLAQAPDLRFTRERMRPTALVAWLLDPPRHKPGTPMPKIPLDEADARALAAYLTDVPLEPLPAPKPVRRLPILERRVTWAEVEAELQKTCWHCHSDPDYARGDGGPGNSGGYGFTPRRLDLASYIGISSGSVGDDGQRRSVFAPLPDGTPRIVAHMLARHAEVEGAAPELRGMPLGLTPVPLADIQLVDTWIAQGRPQ</sequence>
<evidence type="ECO:0000313" key="1">
    <source>
        <dbReference type="EMBL" id="MCY1007971.1"/>
    </source>
</evidence>
<dbReference type="SUPFAM" id="SSF46626">
    <property type="entry name" value="Cytochrome c"/>
    <property type="match status" value="1"/>
</dbReference>
<proteinExistence type="predicted"/>
<name>A0A9X3EXV7_9BACT</name>
<accession>A0A9X3EXV7</accession>
<evidence type="ECO:0008006" key="3">
    <source>
        <dbReference type="Google" id="ProtNLM"/>
    </source>
</evidence>
<gene>
    <name evidence="1" type="ORF">OV079_20905</name>
</gene>
<dbReference type="GO" id="GO:0009055">
    <property type="term" value="F:electron transfer activity"/>
    <property type="evidence" value="ECO:0007669"/>
    <property type="project" value="InterPro"/>
</dbReference>
<dbReference type="Gene3D" id="1.10.760.10">
    <property type="entry name" value="Cytochrome c-like domain"/>
    <property type="match status" value="1"/>
</dbReference>
<protein>
    <recommendedName>
        <fullName evidence="3">Cytochrome c domain-containing protein</fullName>
    </recommendedName>
</protein>
<evidence type="ECO:0000313" key="2">
    <source>
        <dbReference type="Proteomes" id="UP001150924"/>
    </source>
</evidence>
<dbReference type="RefSeq" id="WP_267770621.1">
    <property type="nucleotide sequence ID" value="NZ_JAPNKE010000002.1"/>
</dbReference>